<keyword evidence="4 7" id="KW-0694">RNA-binding</keyword>
<evidence type="ECO:0000313" key="9">
    <source>
        <dbReference type="EMBL" id="ODQ65226.1"/>
    </source>
</evidence>
<feature type="region of interest" description="Disordered" evidence="8">
    <location>
        <begin position="103"/>
        <end position="123"/>
    </location>
</feature>
<dbReference type="Proteomes" id="UP000095009">
    <property type="component" value="Unassembled WGS sequence"/>
</dbReference>
<dbReference type="GO" id="GO:0006614">
    <property type="term" value="P:SRP-dependent cotranslational protein targeting to membrane"/>
    <property type="evidence" value="ECO:0007669"/>
    <property type="project" value="UniProtKB-UniRule"/>
</dbReference>
<evidence type="ECO:0000256" key="1">
    <source>
        <dbReference type="ARBA" id="ARBA00004496"/>
    </source>
</evidence>
<comment type="similarity">
    <text evidence="2 7">Belongs to the SRP14 family.</text>
</comment>
<dbReference type="SUPFAM" id="SSF54762">
    <property type="entry name" value="Signal recognition particle alu RNA binding heterodimer, SRP9/14"/>
    <property type="match status" value="1"/>
</dbReference>
<keyword evidence="3 7" id="KW-0963">Cytoplasm</keyword>
<evidence type="ECO:0000256" key="7">
    <source>
        <dbReference type="RuleBase" id="RU368100"/>
    </source>
</evidence>
<dbReference type="InterPro" id="IPR009018">
    <property type="entry name" value="Signal_recog_particle_SRP9/14"/>
</dbReference>
<dbReference type="PANTHER" id="PTHR12013">
    <property type="entry name" value="SIGNAL RECOGNITION PARTICLE 14 KD PROTEIN"/>
    <property type="match status" value="1"/>
</dbReference>
<comment type="subcellular location">
    <subcellularLocation>
        <location evidence="1 7">Cytoplasm</location>
    </subcellularLocation>
</comment>
<evidence type="ECO:0000256" key="3">
    <source>
        <dbReference type="ARBA" id="ARBA00022490"/>
    </source>
</evidence>
<dbReference type="GO" id="GO:0005786">
    <property type="term" value="C:signal recognition particle, endoplasmic reticulum targeting"/>
    <property type="evidence" value="ECO:0007669"/>
    <property type="project" value="UniProtKB-UniRule"/>
</dbReference>
<dbReference type="GO" id="GO:0008312">
    <property type="term" value="F:7S RNA binding"/>
    <property type="evidence" value="ECO:0007669"/>
    <property type="project" value="UniProtKB-UniRule"/>
</dbReference>
<keyword evidence="6 7" id="KW-0687">Ribonucleoprotein</keyword>
<dbReference type="EMBL" id="KV454410">
    <property type="protein sequence ID" value="ODQ65226.1"/>
    <property type="molecule type" value="Genomic_DNA"/>
</dbReference>
<reference evidence="9 10" key="1">
    <citation type="journal article" date="2016" name="Proc. Natl. Acad. Sci. U.S.A.">
        <title>Comparative genomics of biotechnologically important yeasts.</title>
        <authorList>
            <person name="Riley R."/>
            <person name="Haridas S."/>
            <person name="Wolfe K.H."/>
            <person name="Lopes M.R."/>
            <person name="Hittinger C.T."/>
            <person name="Goeker M."/>
            <person name="Salamov A.A."/>
            <person name="Wisecaver J.H."/>
            <person name="Long T.M."/>
            <person name="Calvey C.H."/>
            <person name="Aerts A.L."/>
            <person name="Barry K.W."/>
            <person name="Choi C."/>
            <person name="Clum A."/>
            <person name="Coughlan A.Y."/>
            <person name="Deshpande S."/>
            <person name="Douglass A.P."/>
            <person name="Hanson S.J."/>
            <person name="Klenk H.-P."/>
            <person name="LaButti K.M."/>
            <person name="Lapidus A."/>
            <person name="Lindquist E.A."/>
            <person name="Lipzen A.M."/>
            <person name="Meier-Kolthoff J.P."/>
            <person name="Ohm R.A."/>
            <person name="Otillar R.P."/>
            <person name="Pangilinan J.L."/>
            <person name="Peng Y."/>
            <person name="Rokas A."/>
            <person name="Rosa C.A."/>
            <person name="Scheuner C."/>
            <person name="Sibirny A.A."/>
            <person name="Slot J.C."/>
            <person name="Stielow J.B."/>
            <person name="Sun H."/>
            <person name="Kurtzman C.P."/>
            <person name="Blackwell M."/>
            <person name="Grigoriev I.V."/>
            <person name="Jeffries T.W."/>
        </authorList>
    </citation>
    <scope>NUCLEOTIDE SEQUENCE [LARGE SCALE GENOMIC DNA]</scope>
    <source>
        <strain evidence="9 10">DSM 6958</strain>
    </source>
</reference>
<dbReference type="OrthoDB" id="19209at2759"/>
<evidence type="ECO:0000256" key="5">
    <source>
        <dbReference type="ARBA" id="ARBA00023135"/>
    </source>
</evidence>
<feature type="compositionally biased region" description="Basic residues" evidence="8">
    <location>
        <begin position="105"/>
        <end position="123"/>
    </location>
</feature>
<proteinExistence type="inferred from homology"/>
<dbReference type="AlphaFoldDB" id="A0A1E3PIF2"/>
<accession>A0A1E3PIF2</accession>
<evidence type="ECO:0000256" key="6">
    <source>
        <dbReference type="ARBA" id="ARBA00023274"/>
    </source>
</evidence>
<gene>
    <name evidence="9" type="ORF">NADFUDRAFT_83267</name>
</gene>
<keyword evidence="10" id="KW-1185">Reference proteome</keyword>
<keyword evidence="5 7" id="KW-0733">Signal recognition particle</keyword>
<name>A0A1E3PIF2_9ASCO</name>
<dbReference type="Gene3D" id="3.30.720.10">
    <property type="entry name" value="Signal recognition particle alu RNA binding heterodimer, srp9/1"/>
    <property type="match status" value="1"/>
</dbReference>
<dbReference type="InterPro" id="IPR003210">
    <property type="entry name" value="Signal_recog_particle_SRP14"/>
</dbReference>
<protein>
    <recommendedName>
        <fullName evidence="7">Signal recognition particle subunit SRP14</fullName>
    </recommendedName>
    <alternativeName>
        <fullName evidence="7">Signal recognition particle 14 kDa protein</fullName>
    </alternativeName>
</protein>
<dbReference type="Pfam" id="PF02290">
    <property type="entry name" value="SRP14"/>
    <property type="match status" value="1"/>
</dbReference>
<organism evidence="9 10">
    <name type="scientific">Nadsonia fulvescens var. elongata DSM 6958</name>
    <dbReference type="NCBI Taxonomy" id="857566"/>
    <lineage>
        <taxon>Eukaryota</taxon>
        <taxon>Fungi</taxon>
        <taxon>Dikarya</taxon>
        <taxon>Ascomycota</taxon>
        <taxon>Saccharomycotina</taxon>
        <taxon>Dipodascomycetes</taxon>
        <taxon>Dipodascales</taxon>
        <taxon>Dipodascales incertae sedis</taxon>
        <taxon>Nadsonia</taxon>
    </lineage>
</organism>
<sequence length="123" mass="13870">MSTGRLSNEQFLVKLRELFSNHGSTNSVYLGQKRYTPFDDVTSTKSDDLSDLNPSDSPFALLFRATNGKGDKSLKIKISTIVDSDQLEEFWLKYTDVVKGGMTGLRKKDKKKQKQKAKKSKST</sequence>
<evidence type="ECO:0000256" key="2">
    <source>
        <dbReference type="ARBA" id="ARBA00010349"/>
    </source>
</evidence>
<evidence type="ECO:0000313" key="10">
    <source>
        <dbReference type="Proteomes" id="UP000095009"/>
    </source>
</evidence>
<dbReference type="STRING" id="857566.A0A1E3PIF2"/>
<comment type="function">
    <text evidence="7">Component of the signal recognition particle (SRP) complex, a ribonucleoprotein complex that mediates the cotranslational targeting of secretory and membrane proteins to the endoplasmic reticulum (ER).</text>
</comment>
<evidence type="ECO:0000256" key="8">
    <source>
        <dbReference type="SAM" id="MobiDB-lite"/>
    </source>
</evidence>
<dbReference type="GO" id="GO:0030942">
    <property type="term" value="F:endoplasmic reticulum signal peptide binding"/>
    <property type="evidence" value="ECO:0007669"/>
    <property type="project" value="UniProtKB-UniRule"/>
</dbReference>
<evidence type="ECO:0000256" key="4">
    <source>
        <dbReference type="ARBA" id="ARBA00022884"/>
    </source>
</evidence>
<comment type="subunit">
    <text evidence="7">Component of a fungal signal recognition particle (SRP) complex that consists of a 7SL RNA molecule (scR1) and at least six protein subunits: SRP72, SRP68, SRP54, SEC65, SRP21 and SRP14.</text>
</comment>